<keyword evidence="3" id="KW-1185">Reference proteome</keyword>
<protein>
    <submittedName>
        <fullName evidence="2">Uncharacterized protein</fullName>
    </submittedName>
</protein>
<proteinExistence type="predicted"/>
<reference evidence="3" key="1">
    <citation type="submission" date="2013-01" db="EMBL/GenBank/DDBJ databases">
        <title>Draft Genome Sequence of a Mulberry Tree, Morus notabilis C.K. Schneid.</title>
        <authorList>
            <person name="He N."/>
            <person name="Zhao S."/>
        </authorList>
    </citation>
    <scope>NUCLEOTIDE SEQUENCE</scope>
</reference>
<sequence length="420" mass="49172">MTTKDPFLELGHTVSNFNFVANKVDNKIDDLILLMKETEQQHDQVLKDLGQEINDLKKSQELLKKDFTQTIMKFCATDESDYDYLIIQDEEVLERGAKIDDEIFLVTQEIKRLYEKEVTLIMERKELAHKVCNAFPGEKGCVEKSHIYDNINVTSSDKKRKINETSNSHGCKRLKKESHDFRTWSLTIVMMKMYGFTLDRAKKEEEVIRNLKEAFCFASKRHRYLTKKNFINEVLGEKKSKLEGLLQALKVIKKSSEIDEEVCEAKELIMEWLYQIEREIFFLVNDLHFLMSTCGDKEAEAKFRAHFRSKLARLKRRKHGRVPVVVYRILALLEGKMEGKERGIGRYKDENEKEMLFNVGDVMNRLYKMILCLTSVLNDNSTPSNSGMSKKEELLAYAEIVERCDEEWRAIRMKIDESLG</sequence>
<dbReference type="EMBL" id="KE344357">
    <property type="protein sequence ID" value="EXB58307.1"/>
    <property type="molecule type" value="Genomic_DNA"/>
</dbReference>
<feature type="coiled-coil region" evidence="1">
    <location>
        <begin position="21"/>
        <end position="66"/>
    </location>
</feature>
<accession>W9RLE5</accession>
<evidence type="ECO:0000313" key="2">
    <source>
        <dbReference type="EMBL" id="EXB58307.1"/>
    </source>
</evidence>
<organism evidence="2 3">
    <name type="scientific">Morus notabilis</name>
    <dbReference type="NCBI Taxonomy" id="981085"/>
    <lineage>
        <taxon>Eukaryota</taxon>
        <taxon>Viridiplantae</taxon>
        <taxon>Streptophyta</taxon>
        <taxon>Embryophyta</taxon>
        <taxon>Tracheophyta</taxon>
        <taxon>Spermatophyta</taxon>
        <taxon>Magnoliopsida</taxon>
        <taxon>eudicotyledons</taxon>
        <taxon>Gunneridae</taxon>
        <taxon>Pentapetalae</taxon>
        <taxon>rosids</taxon>
        <taxon>fabids</taxon>
        <taxon>Rosales</taxon>
        <taxon>Moraceae</taxon>
        <taxon>Moreae</taxon>
        <taxon>Morus</taxon>
    </lineage>
</organism>
<evidence type="ECO:0000313" key="3">
    <source>
        <dbReference type="Proteomes" id="UP000030645"/>
    </source>
</evidence>
<name>W9RLE5_9ROSA</name>
<dbReference type="AlphaFoldDB" id="W9RLE5"/>
<dbReference type="Proteomes" id="UP000030645">
    <property type="component" value="Unassembled WGS sequence"/>
</dbReference>
<keyword evidence="1" id="KW-0175">Coiled coil</keyword>
<evidence type="ECO:0000256" key="1">
    <source>
        <dbReference type="SAM" id="Coils"/>
    </source>
</evidence>
<gene>
    <name evidence="2" type="ORF">L484_015641</name>
</gene>